<comment type="caution">
    <text evidence="5">The sequence shown here is derived from an EMBL/GenBank/DDBJ whole genome shotgun (WGS) entry which is preliminary data.</text>
</comment>
<evidence type="ECO:0000256" key="2">
    <source>
        <dbReference type="ARBA" id="ARBA00011738"/>
    </source>
</evidence>
<comment type="function">
    <text evidence="4">Dirigent proteins impart stereoselectivity on the phenoxy radical-coupling reaction, yielding optically active lignans from two molecules of coniferyl alcohol in the biosynthesis of lignans, flavonolignans, and alkaloids and thus plays a central role in plant secondary metabolism.</text>
</comment>
<dbReference type="GO" id="GO:0009699">
    <property type="term" value="P:phenylpropanoid biosynthetic process"/>
    <property type="evidence" value="ECO:0007669"/>
    <property type="project" value="UniProtKB-ARBA"/>
</dbReference>
<evidence type="ECO:0000256" key="4">
    <source>
        <dbReference type="RuleBase" id="RU363099"/>
    </source>
</evidence>
<keyword evidence="6" id="KW-1185">Reference proteome</keyword>
<reference evidence="5 6" key="1">
    <citation type="submission" date="2019-12" db="EMBL/GenBank/DDBJ databases">
        <authorList>
            <person name="Alioto T."/>
            <person name="Alioto T."/>
            <person name="Gomez Garrido J."/>
        </authorList>
    </citation>
    <scope>NUCLEOTIDE SEQUENCE [LARGE SCALE GENOMIC DNA]</scope>
</reference>
<dbReference type="GO" id="GO:0048046">
    <property type="term" value="C:apoplast"/>
    <property type="evidence" value="ECO:0007669"/>
    <property type="project" value="UniProtKB-SubCell"/>
</dbReference>
<evidence type="ECO:0000313" key="6">
    <source>
        <dbReference type="Proteomes" id="UP000594638"/>
    </source>
</evidence>
<protein>
    <recommendedName>
        <fullName evidence="4">Dirigent protein</fullName>
    </recommendedName>
</protein>
<feature type="chain" id="PRO_5035960860" description="Dirigent protein" evidence="4">
    <location>
        <begin position="25"/>
        <end position="181"/>
    </location>
</feature>
<dbReference type="Proteomes" id="UP000594638">
    <property type="component" value="Unassembled WGS sequence"/>
</dbReference>
<keyword evidence="3 4" id="KW-0964">Secreted</keyword>
<evidence type="ECO:0000256" key="3">
    <source>
        <dbReference type="ARBA" id="ARBA00022525"/>
    </source>
</evidence>
<comment type="similarity">
    <text evidence="1 4">Belongs to the plant dirigent protein family.</text>
</comment>
<accession>A0A8S0REU3</accession>
<keyword evidence="4" id="KW-0052">Apoplast</keyword>
<organism evidence="5 6">
    <name type="scientific">Olea europaea subsp. europaea</name>
    <dbReference type="NCBI Taxonomy" id="158383"/>
    <lineage>
        <taxon>Eukaryota</taxon>
        <taxon>Viridiplantae</taxon>
        <taxon>Streptophyta</taxon>
        <taxon>Embryophyta</taxon>
        <taxon>Tracheophyta</taxon>
        <taxon>Spermatophyta</taxon>
        <taxon>Magnoliopsida</taxon>
        <taxon>eudicotyledons</taxon>
        <taxon>Gunneridae</taxon>
        <taxon>Pentapetalae</taxon>
        <taxon>asterids</taxon>
        <taxon>lamiids</taxon>
        <taxon>Lamiales</taxon>
        <taxon>Oleaceae</taxon>
        <taxon>Oleeae</taxon>
        <taxon>Olea</taxon>
    </lineage>
</organism>
<comment type="subcellular location">
    <subcellularLocation>
        <location evidence="4">Secreted</location>
        <location evidence="4">Extracellular space</location>
        <location evidence="4">Apoplast</location>
    </subcellularLocation>
</comment>
<dbReference type="AlphaFoldDB" id="A0A8S0REU3"/>
<dbReference type="Gene3D" id="2.40.480.10">
    <property type="entry name" value="Allene oxide cyclase-like"/>
    <property type="match status" value="1"/>
</dbReference>
<sequence>MGKLSIISMLCVLILAMLGGFCNAHKVTKLHFYVQDIISGPNQTVWEVARAKITSNSPTSFGLVKVVDDLITATSDANSEALGRLQGQITFADLEESGPVMNFNVVFKSGAFSGSVITLSGRNDASDKYREYAIVGGTGVFRMARGHAITSTYSVDSAKGRFVFEYTLYVVHGKSSTLFDM</sequence>
<dbReference type="Pfam" id="PF03018">
    <property type="entry name" value="Dirigent"/>
    <property type="match status" value="1"/>
</dbReference>
<keyword evidence="4" id="KW-0732">Signal</keyword>
<dbReference type="InterPro" id="IPR004265">
    <property type="entry name" value="Dirigent"/>
</dbReference>
<name>A0A8S0REU3_OLEEU</name>
<dbReference type="InterPro" id="IPR044859">
    <property type="entry name" value="Allene_oxi_cyc_Dirigent"/>
</dbReference>
<comment type="subunit">
    <text evidence="2 4">Homodimer.</text>
</comment>
<dbReference type="Gramene" id="OE9A031612T1">
    <property type="protein sequence ID" value="OE9A031612C1"/>
    <property type="gene ID" value="OE9A031612"/>
</dbReference>
<feature type="signal peptide" evidence="4">
    <location>
        <begin position="1"/>
        <end position="24"/>
    </location>
</feature>
<dbReference type="OrthoDB" id="885195at2759"/>
<gene>
    <name evidence="5" type="ORF">OLEA9_A031612</name>
</gene>
<evidence type="ECO:0000256" key="1">
    <source>
        <dbReference type="ARBA" id="ARBA00010746"/>
    </source>
</evidence>
<evidence type="ECO:0000313" key="5">
    <source>
        <dbReference type="EMBL" id="CAA2977833.1"/>
    </source>
</evidence>
<proteinExistence type="inferred from homology"/>
<dbReference type="PANTHER" id="PTHR21495">
    <property type="entry name" value="NUCLEOPORIN-RELATED"/>
    <property type="match status" value="1"/>
</dbReference>
<dbReference type="EMBL" id="CACTIH010003613">
    <property type="protein sequence ID" value="CAA2977833.1"/>
    <property type="molecule type" value="Genomic_DNA"/>
</dbReference>